<organism evidence="2 3">
    <name type="scientific">Panaeolus cyanescens</name>
    <dbReference type="NCBI Taxonomy" id="181874"/>
    <lineage>
        <taxon>Eukaryota</taxon>
        <taxon>Fungi</taxon>
        <taxon>Dikarya</taxon>
        <taxon>Basidiomycota</taxon>
        <taxon>Agaricomycotina</taxon>
        <taxon>Agaricomycetes</taxon>
        <taxon>Agaricomycetidae</taxon>
        <taxon>Agaricales</taxon>
        <taxon>Agaricineae</taxon>
        <taxon>Galeropsidaceae</taxon>
        <taxon>Panaeolus</taxon>
    </lineage>
</organism>
<name>A0A409YX95_9AGAR</name>
<dbReference type="Proteomes" id="UP000284842">
    <property type="component" value="Unassembled WGS sequence"/>
</dbReference>
<dbReference type="EMBL" id="NHTK01000397">
    <property type="protein sequence ID" value="PPR07622.1"/>
    <property type="molecule type" value="Genomic_DNA"/>
</dbReference>
<keyword evidence="3" id="KW-1185">Reference proteome</keyword>
<comment type="caution">
    <text evidence="2">The sequence shown here is derived from an EMBL/GenBank/DDBJ whole genome shotgun (WGS) entry which is preliminary data.</text>
</comment>
<proteinExistence type="predicted"/>
<reference evidence="2 3" key="1">
    <citation type="journal article" date="2018" name="Evol. Lett.">
        <title>Horizontal gene cluster transfer increased hallucinogenic mushroom diversity.</title>
        <authorList>
            <person name="Reynolds H.T."/>
            <person name="Vijayakumar V."/>
            <person name="Gluck-Thaler E."/>
            <person name="Korotkin H.B."/>
            <person name="Matheny P.B."/>
            <person name="Slot J.C."/>
        </authorList>
    </citation>
    <scope>NUCLEOTIDE SEQUENCE [LARGE SCALE GENOMIC DNA]</scope>
    <source>
        <strain evidence="2 3">2629</strain>
    </source>
</reference>
<feature type="region of interest" description="Disordered" evidence="1">
    <location>
        <begin position="1"/>
        <end position="20"/>
    </location>
</feature>
<dbReference type="AlphaFoldDB" id="A0A409YX95"/>
<evidence type="ECO:0000256" key="1">
    <source>
        <dbReference type="SAM" id="MobiDB-lite"/>
    </source>
</evidence>
<evidence type="ECO:0000313" key="2">
    <source>
        <dbReference type="EMBL" id="PPR07622.1"/>
    </source>
</evidence>
<gene>
    <name evidence="2" type="ORF">CVT24_004180</name>
</gene>
<protein>
    <submittedName>
        <fullName evidence="2">Uncharacterized protein</fullName>
    </submittedName>
</protein>
<accession>A0A409YX95</accession>
<sequence length="188" mass="20865">MASGHITPVEPQSHASEGIEGTPAESLAMASGHITPVESHASEGIEGTPAESFARENMEFAHGTQEEDHNTVSPVSDSESKISFCLKKRGDSKPPLWYESSSPEPLSCVPNGQFNDIVPGVFFLNKISSTGKWQAWYYAKSGTWEVQGWGHKQVDGLRFIITDQKHWPGFVSEKTWEQKYKKLVIMIE</sequence>
<dbReference type="InParanoid" id="A0A409YX95"/>
<evidence type="ECO:0000313" key="3">
    <source>
        <dbReference type="Proteomes" id="UP000284842"/>
    </source>
</evidence>